<sequence length="79" mass="9205">MQVVMNITIQGRLKNIKFDDIFSTIFNVKHQQDIITENKKIELTELCKPVTLQGQWSFASGRMCHSVRRLLVSGYVYDE</sequence>
<reference evidence="1" key="3">
    <citation type="submission" date="2023-05" db="EMBL/GenBank/DDBJ databases">
        <authorList>
            <person name="Smith C.H."/>
        </authorList>
    </citation>
    <scope>NUCLEOTIDE SEQUENCE</scope>
    <source>
        <strain evidence="1">CHS0354</strain>
        <tissue evidence="1">Mantle</tissue>
    </source>
</reference>
<reference evidence="1" key="2">
    <citation type="journal article" date="2021" name="Genome Biol. Evol.">
        <title>Developing a high-quality reference genome for a parasitic bivalve with doubly uniparental inheritance (Bivalvia: Unionida).</title>
        <authorList>
            <person name="Smith C.H."/>
        </authorList>
    </citation>
    <scope>NUCLEOTIDE SEQUENCE</scope>
    <source>
        <strain evidence="1">CHS0354</strain>
        <tissue evidence="1">Mantle</tissue>
    </source>
</reference>
<dbReference type="Proteomes" id="UP001195483">
    <property type="component" value="Unassembled WGS sequence"/>
</dbReference>
<comment type="caution">
    <text evidence="1">The sequence shown here is derived from an EMBL/GenBank/DDBJ whole genome shotgun (WGS) entry which is preliminary data.</text>
</comment>
<organism evidence="1 2">
    <name type="scientific">Potamilus streckersoni</name>
    <dbReference type="NCBI Taxonomy" id="2493646"/>
    <lineage>
        <taxon>Eukaryota</taxon>
        <taxon>Metazoa</taxon>
        <taxon>Spiralia</taxon>
        <taxon>Lophotrochozoa</taxon>
        <taxon>Mollusca</taxon>
        <taxon>Bivalvia</taxon>
        <taxon>Autobranchia</taxon>
        <taxon>Heteroconchia</taxon>
        <taxon>Palaeoheterodonta</taxon>
        <taxon>Unionida</taxon>
        <taxon>Unionoidea</taxon>
        <taxon>Unionidae</taxon>
        <taxon>Ambleminae</taxon>
        <taxon>Lampsilini</taxon>
        <taxon>Potamilus</taxon>
    </lineage>
</organism>
<evidence type="ECO:0000313" key="2">
    <source>
        <dbReference type="Proteomes" id="UP001195483"/>
    </source>
</evidence>
<dbReference type="EMBL" id="JAEAOA010000457">
    <property type="protein sequence ID" value="KAK3600329.1"/>
    <property type="molecule type" value="Genomic_DNA"/>
</dbReference>
<protein>
    <submittedName>
        <fullName evidence="1">Uncharacterized protein</fullName>
    </submittedName>
</protein>
<reference evidence="1" key="1">
    <citation type="journal article" date="2021" name="Genome Biol. Evol.">
        <title>A High-Quality Reference Genome for a Parasitic Bivalve with Doubly Uniparental Inheritance (Bivalvia: Unionida).</title>
        <authorList>
            <person name="Smith C.H."/>
        </authorList>
    </citation>
    <scope>NUCLEOTIDE SEQUENCE</scope>
    <source>
        <strain evidence="1">CHS0354</strain>
    </source>
</reference>
<dbReference type="AlphaFoldDB" id="A0AAE0W432"/>
<evidence type="ECO:0000313" key="1">
    <source>
        <dbReference type="EMBL" id="KAK3600329.1"/>
    </source>
</evidence>
<name>A0AAE0W432_9BIVA</name>
<keyword evidence="2" id="KW-1185">Reference proteome</keyword>
<accession>A0AAE0W432</accession>
<proteinExistence type="predicted"/>
<gene>
    <name evidence="1" type="ORF">CHS0354_006692</name>
</gene>